<evidence type="ECO:0000313" key="1">
    <source>
        <dbReference type="EMBL" id="ELR18544.1"/>
    </source>
</evidence>
<dbReference type="KEGG" id="acan:ACA1_154270"/>
<keyword evidence="2" id="KW-1185">Reference proteome</keyword>
<gene>
    <name evidence="1" type="ORF">ACA1_154270</name>
</gene>
<dbReference type="RefSeq" id="XP_004340583.1">
    <property type="nucleotide sequence ID" value="XM_004340535.1"/>
</dbReference>
<dbReference type="AlphaFoldDB" id="L8GZ69"/>
<dbReference type="EMBL" id="KB007951">
    <property type="protein sequence ID" value="ELR18544.1"/>
    <property type="molecule type" value="Genomic_DNA"/>
</dbReference>
<protein>
    <submittedName>
        <fullName evidence="1">Uncharacterized protein</fullName>
    </submittedName>
</protein>
<organism evidence="1 2">
    <name type="scientific">Acanthamoeba castellanii (strain ATCC 30010 / Neff)</name>
    <dbReference type="NCBI Taxonomy" id="1257118"/>
    <lineage>
        <taxon>Eukaryota</taxon>
        <taxon>Amoebozoa</taxon>
        <taxon>Discosea</taxon>
        <taxon>Longamoebia</taxon>
        <taxon>Centramoebida</taxon>
        <taxon>Acanthamoebidae</taxon>
        <taxon>Acanthamoeba</taxon>
    </lineage>
</organism>
<evidence type="ECO:0000313" key="2">
    <source>
        <dbReference type="Proteomes" id="UP000011083"/>
    </source>
</evidence>
<name>L8GZ69_ACACF</name>
<dbReference type="GeneID" id="14919355"/>
<reference evidence="1 2" key="1">
    <citation type="journal article" date="2013" name="Genome Biol.">
        <title>Genome of Acanthamoeba castellanii highlights extensive lateral gene transfer and early evolution of tyrosine kinase signaling.</title>
        <authorList>
            <person name="Clarke M."/>
            <person name="Lohan A.J."/>
            <person name="Liu B."/>
            <person name="Lagkouvardos I."/>
            <person name="Roy S."/>
            <person name="Zafar N."/>
            <person name="Bertelli C."/>
            <person name="Schilde C."/>
            <person name="Kianianmomeni A."/>
            <person name="Burglin T.R."/>
            <person name="Frech C."/>
            <person name="Turcotte B."/>
            <person name="Kopec K.O."/>
            <person name="Synnott J.M."/>
            <person name="Choo C."/>
            <person name="Paponov I."/>
            <person name="Finkler A."/>
            <person name="Soon Heng Tan C."/>
            <person name="Hutchins A.P."/>
            <person name="Weinmeier T."/>
            <person name="Rattei T."/>
            <person name="Chu J.S."/>
            <person name="Gimenez G."/>
            <person name="Irimia M."/>
            <person name="Rigden D.J."/>
            <person name="Fitzpatrick D.A."/>
            <person name="Lorenzo-Morales J."/>
            <person name="Bateman A."/>
            <person name="Chiu C.H."/>
            <person name="Tang P."/>
            <person name="Hegemann P."/>
            <person name="Fromm H."/>
            <person name="Raoult D."/>
            <person name="Greub G."/>
            <person name="Miranda-Saavedra D."/>
            <person name="Chen N."/>
            <person name="Nash P."/>
            <person name="Ginger M.L."/>
            <person name="Horn M."/>
            <person name="Schaap P."/>
            <person name="Caler L."/>
            <person name="Loftus B."/>
        </authorList>
    </citation>
    <scope>NUCLEOTIDE SEQUENCE [LARGE SCALE GENOMIC DNA]</scope>
    <source>
        <strain evidence="1 2">Neff</strain>
    </source>
</reference>
<proteinExistence type="predicted"/>
<dbReference type="VEuPathDB" id="AmoebaDB:ACA1_154270"/>
<dbReference type="Proteomes" id="UP000011083">
    <property type="component" value="Unassembled WGS sequence"/>
</dbReference>
<sequence length="79" mass="8984">MWYVSQLNTVAYLGTGASTTCPMLKDHLCTYEQLYINTIKTLDKHDHNFCTGAILPSTQIFSVHQDLDNFSNKEDNVNN</sequence>
<accession>L8GZ69</accession>